<organism evidence="12 13">
    <name type="scientific">Methylobacterium planeticum</name>
    <dbReference type="NCBI Taxonomy" id="2615211"/>
    <lineage>
        <taxon>Bacteria</taxon>
        <taxon>Pseudomonadati</taxon>
        <taxon>Pseudomonadota</taxon>
        <taxon>Alphaproteobacteria</taxon>
        <taxon>Hyphomicrobiales</taxon>
        <taxon>Methylobacteriaceae</taxon>
        <taxon>Methylobacterium</taxon>
    </lineage>
</organism>
<feature type="active site" description="Proton acceptor" evidence="8">
    <location>
        <position position="378"/>
    </location>
</feature>
<name>A0A6N6MU42_9HYPH</name>
<gene>
    <name evidence="12" type="ORF">F6X51_09965</name>
</gene>
<proteinExistence type="inferred from homology"/>
<dbReference type="InterPro" id="IPR020610">
    <property type="entry name" value="Thiolase_AS"/>
</dbReference>
<keyword evidence="3 9" id="KW-0808">Transferase</keyword>
<sequence length="393" mass="40579">MSNGVVIVAGVRTAIGSFGGSLAAVPPSRLGALCVREALRRAEVQGAEVGHVVFGNVIPTEPRDAYLARVAALEGGIPQEVPALTVNRLCGSGLQAVVSAAQAILLGDAAIAVAGGAESMSRAPHILTAARTGQRMGDMVATDYMIGVLTDPFGNGHMGITAENVAARYDVSREAQDALAAESQGRARAAIAEGRFREQILPVEVTVRREIVAFDTDEHPKATRAEDLATLRPAFRKDGSVTAGNASGLNDGAAALVLMSAERAERDGRTPLARIVGYAHAGVDPSEMGMGPVPAVRRLCDRTGLTVGDFDVIESNEAFAAQACAVSRDLGFDPARVNPNGGAIALGHPIGATGAILTVKALYELRRSEGRYGLVTMCIGGGQGIALALERLS</sequence>
<feature type="domain" description="Thiolase N-terminal" evidence="10">
    <location>
        <begin position="5"/>
        <end position="261"/>
    </location>
</feature>
<dbReference type="InterPro" id="IPR016039">
    <property type="entry name" value="Thiolase-like"/>
</dbReference>
<dbReference type="PIRSF" id="PIRSF000429">
    <property type="entry name" value="Ac-CoA_Ac_transf"/>
    <property type="match status" value="1"/>
</dbReference>
<evidence type="ECO:0000256" key="8">
    <source>
        <dbReference type="PIRSR" id="PIRSR000429-1"/>
    </source>
</evidence>
<dbReference type="FunFam" id="3.40.47.10:FF:000010">
    <property type="entry name" value="Acetyl-CoA acetyltransferase (Thiolase)"/>
    <property type="match status" value="1"/>
</dbReference>
<evidence type="ECO:0000259" key="11">
    <source>
        <dbReference type="Pfam" id="PF02803"/>
    </source>
</evidence>
<evidence type="ECO:0000256" key="6">
    <source>
        <dbReference type="ARBA" id="ARBA00037924"/>
    </source>
</evidence>
<dbReference type="NCBIfam" id="NF006552">
    <property type="entry name" value="PRK09051.1"/>
    <property type="match status" value="1"/>
</dbReference>
<dbReference type="RefSeq" id="WP_150963102.1">
    <property type="nucleotide sequence ID" value="NZ_VZZJ01000006.1"/>
</dbReference>
<dbReference type="InterPro" id="IPR020613">
    <property type="entry name" value="Thiolase_CS"/>
</dbReference>
<feature type="active site" description="Proton acceptor" evidence="8">
    <location>
        <position position="348"/>
    </location>
</feature>
<dbReference type="PROSITE" id="PS00098">
    <property type="entry name" value="THIOLASE_1"/>
    <property type="match status" value="1"/>
</dbReference>
<evidence type="ECO:0000256" key="3">
    <source>
        <dbReference type="ARBA" id="ARBA00022679"/>
    </source>
</evidence>
<dbReference type="Pfam" id="PF02803">
    <property type="entry name" value="Thiolase_C"/>
    <property type="match status" value="1"/>
</dbReference>
<dbReference type="NCBIfam" id="TIGR01930">
    <property type="entry name" value="AcCoA-C-Actrans"/>
    <property type="match status" value="1"/>
</dbReference>
<dbReference type="InterPro" id="IPR020615">
    <property type="entry name" value="Thiolase_acyl_enz_int_AS"/>
</dbReference>
<evidence type="ECO:0000256" key="7">
    <source>
        <dbReference type="ARBA" id="ARBA00080155"/>
    </source>
</evidence>
<dbReference type="InterPro" id="IPR020616">
    <property type="entry name" value="Thiolase_N"/>
</dbReference>
<dbReference type="GO" id="GO:0044281">
    <property type="term" value="P:small molecule metabolic process"/>
    <property type="evidence" value="ECO:0007669"/>
    <property type="project" value="UniProtKB-ARBA"/>
</dbReference>
<comment type="caution">
    <text evidence="12">The sequence shown here is derived from an EMBL/GenBank/DDBJ whole genome shotgun (WGS) entry which is preliminary data.</text>
</comment>
<dbReference type="AlphaFoldDB" id="A0A6N6MU42"/>
<evidence type="ECO:0000256" key="4">
    <source>
        <dbReference type="ARBA" id="ARBA00022752"/>
    </source>
</evidence>
<reference evidence="12 13" key="1">
    <citation type="submission" date="2019-09" db="EMBL/GenBank/DDBJ databases">
        <title>YIM 132548 draft genome.</title>
        <authorList>
            <person name="Jiang L."/>
        </authorList>
    </citation>
    <scope>NUCLEOTIDE SEQUENCE [LARGE SCALE GENOMIC DNA]</scope>
    <source>
        <strain evidence="12 13">YIM 132548</strain>
    </source>
</reference>
<dbReference type="Pfam" id="PF00108">
    <property type="entry name" value="Thiolase_N"/>
    <property type="match status" value="1"/>
</dbReference>
<comment type="pathway">
    <text evidence="1">Biopolymer metabolism; poly-(R)-3-hydroxybutanoate biosynthesis.</text>
</comment>
<evidence type="ECO:0000313" key="12">
    <source>
        <dbReference type="EMBL" id="KAB1074035.1"/>
    </source>
</evidence>
<evidence type="ECO:0000256" key="2">
    <source>
        <dbReference type="ARBA" id="ARBA00010982"/>
    </source>
</evidence>
<dbReference type="PROSITE" id="PS00737">
    <property type="entry name" value="THIOLASE_2"/>
    <property type="match status" value="1"/>
</dbReference>
<evidence type="ECO:0000256" key="1">
    <source>
        <dbReference type="ARBA" id="ARBA00004683"/>
    </source>
</evidence>
<dbReference type="EMBL" id="VZZJ01000006">
    <property type="protein sequence ID" value="KAB1074035.1"/>
    <property type="molecule type" value="Genomic_DNA"/>
</dbReference>
<dbReference type="InterPro" id="IPR002155">
    <property type="entry name" value="Thiolase"/>
</dbReference>
<comment type="similarity">
    <text evidence="2 9">Belongs to the thiolase-like superfamily. Thiolase family.</text>
</comment>
<dbReference type="PANTHER" id="PTHR18919">
    <property type="entry name" value="ACETYL-COA C-ACYLTRANSFERASE"/>
    <property type="match status" value="1"/>
</dbReference>
<keyword evidence="4" id="KW-0583">PHB biosynthesis</keyword>
<dbReference type="Proteomes" id="UP000441523">
    <property type="component" value="Unassembled WGS sequence"/>
</dbReference>
<dbReference type="GO" id="GO:0042619">
    <property type="term" value="P:poly-hydroxybutyrate biosynthetic process"/>
    <property type="evidence" value="ECO:0007669"/>
    <property type="project" value="UniProtKB-KW"/>
</dbReference>
<dbReference type="SUPFAM" id="SSF53901">
    <property type="entry name" value="Thiolase-like"/>
    <property type="match status" value="2"/>
</dbReference>
<dbReference type="Gene3D" id="3.40.47.10">
    <property type="match status" value="2"/>
</dbReference>
<keyword evidence="5 9" id="KW-0012">Acyltransferase</keyword>
<accession>A0A6N6MU42</accession>
<dbReference type="CDD" id="cd00751">
    <property type="entry name" value="thiolase"/>
    <property type="match status" value="1"/>
</dbReference>
<feature type="domain" description="Thiolase C-terminal" evidence="11">
    <location>
        <begin position="270"/>
        <end position="391"/>
    </location>
</feature>
<comment type="pathway">
    <text evidence="6">Metabolic intermediate biosynthesis; (R)-mevalonate biosynthesis; (R)-mevalonate from acetyl-CoA: step 1/3.</text>
</comment>
<evidence type="ECO:0000256" key="5">
    <source>
        <dbReference type="ARBA" id="ARBA00023315"/>
    </source>
</evidence>
<evidence type="ECO:0000313" key="13">
    <source>
        <dbReference type="Proteomes" id="UP000441523"/>
    </source>
</evidence>
<keyword evidence="13" id="KW-1185">Reference proteome</keyword>
<dbReference type="PROSITE" id="PS00099">
    <property type="entry name" value="THIOLASE_3"/>
    <property type="match status" value="1"/>
</dbReference>
<evidence type="ECO:0000259" key="10">
    <source>
        <dbReference type="Pfam" id="PF00108"/>
    </source>
</evidence>
<protein>
    <recommendedName>
        <fullName evidence="7">Beta-ketothiolase</fullName>
    </recommendedName>
</protein>
<evidence type="ECO:0000256" key="9">
    <source>
        <dbReference type="RuleBase" id="RU003557"/>
    </source>
</evidence>
<dbReference type="InterPro" id="IPR020617">
    <property type="entry name" value="Thiolase_C"/>
</dbReference>
<feature type="active site" description="Acyl-thioester intermediate" evidence="8">
    <location>
        <position position="90"/>
    </location>
</feature>
<dbReference type="PANTHER" id="PTHR18919:SF107">
    <property type="entry name" value="ACETYL-COA ACETYLTRANSFERASE, CYTOSOLIC"/>
    <property type="match status" value="1"/>
</dbReference>
<dbReference type="GO" id="GO:0003988">
    <property type="term" value="F:acetyl-CoA C-acyltransferase activity"/>
    <property type="evidence" value="ECO:0007669"/>
    <property type="project" value="UniProtKB-ARBA"/>
</dbReference>